<protein>
    <recommendedName>
        <fullName evidence="1">Tox-URI2 domain-containing protein</fullName>
    </recommendedName>
</protein>
<dbReference type="AlphaFoldDB" id="A0A3B0VL94"/>
<evidence type="ECO:0000313" key="2">
    <source>
        <dbReference type="EMBL" id="VAW44398.1"/>
    </source>
</evidence>
<dbReference type="EMBL" id="UOFC01000003">
    <property type="protein sequence ID" value="VAW44398.1"/>
    <property type="molecule type" value="Genomic_DNA"/>
</dbReference>
<dbReference type="InterPro" id="IPR028899">
    <property type="entry name" value="Tox-URI2_dom"/>
</dbReference>
<proteinExistence type="predicted"/>
<reference evidence="2" key="1">
    <citation type="submission" date="2018-06" db="EMBL/GenBank/DDBJ databases">
        <authorList>
            <person name="Zhirakovskaya E."/>
        </authorList>
    </citation>
    <scope>NUCLEOTIDE SEQUENCE</scope>
</reference>
<feature type="non-terminal residue" evidence="2">
    <location>
        <position position="1"/>
    </location>
</feature>
<name>A0A3B0VL94_9ZZZZ</name>
<evidence type="ECO:0000259" key="1">
    <source>
        <dbReference type="Pfam" id="PF15653"/>
    </source>
</evidence>
<dbReference type="Pfam" id="PF15653">
    <property type="entry name" value="Tox-URI2"/>
    <property type="match status" value="1"/>
</dbReference>
<organism evidence="2">
    <name type="scientific">hydrothermal vent metagenome</name>
    <dbReference type="NCBI Taxonomy" id="652676"/>
    <lineage>
        <taxon>unclassified sequences</taxon>
        <taxon>metagenomes</taxon>
        <taxon>ecological metagenomes</taxon>
    </lineage>
</organism>
<feature type="domain" description="Tox-URI2" evidence="1">
    <location>
        <begin position="97"/>
        <end position="179"/>
    </location>
</feature>
<accession>A0A3B0VL94</accession>
<gene>
    <name evidence="2" type="ORF">MNBD_GAMMA03-809</name>
</gene>
<sequence>PGTLNKYLYGNANPANYTDPTGNFSIGGISASLSVRSILGAAQGGSTGYSMVSFVMGDHSEMSSRQIGMGLLMGMLKPKAASKLINLTNKKKPHGNSKKNNKPHHVYRIDDGIFMDIYKYGISGAPLNKNGSSRRANTQANKLNKTAGNIRYISTVMFKNVPGRVAALQLEYALVCAYAKAHNGNNPPGNKRPICK</sequence>